<evidence type="ECO:0000313" key="2">
    <source>
        <dbReference type="RefSeq" id="XP_045139776.1"/>
    </source>
</evidence>
<keyword evidence="1" id="KW-1185">Reference proteome</keyword>
<dbReference type="Proteomes" id="UP000694863">
    <property type="component" value="Unplaced"/>
</dbReference>
<name>A0AC55CJD7_ECHTE</name>
<dbReference type="RefSeq" id="XP_045139776.1">
    <property type="nucleotide sequence ID" value="XM_045283841.1"/>
</dbReference>
<evidence type="ECO:0000313" key="1">
    <source>
        <dbReference type="Proteomes" id="UP000694863"/>
    </source>
</evidence>
<sequence>MANKHSHTLVLGCSMSDVRSALAVRWATSPSSLYVSDLSNGAKSSWCPEQEMRVDISGNNDFNCFPEAKEWSVLRIRNTVDDVDQQQTTYTVEEPVDLIRLSLRERIDVKMRNDRELRGRLHADNQHLNMILGDVEETVTTIEIGEETYEEIHKSKKRNISMLFVRGDSFVLVAPLLRIG</sequence>
<proteinExistence type="predicted"/>
<organism evidence="1 2">
    <name type="scientific">Echinops telfairi</name>
    <name type="common">Lesser hedgehog tenrec</name>
    <dbReference type="NCBI Taxonomy" id="9371"/>
    <lineage>
        <taxon>Eukaryota</taxon>
        <taxon>Metazoa</taxon>
        <taxon>Chordata</taxon>
        <taxon>Craniata</taxon>
        <taxon>Vertebrata</taxon>
        <taxon>Euteleostomi</taxon>
        <taxon>Mammalia</taxon>
        <taxon>Eutheria</taxon>
        <taxon>Afrotheria</taxon>
        <taxon>Tenrecidae</taxon>
        <taxon>Tenrecinae</taxon>
        <taxon>Echinops</taxon>
    </lineage>
</organism>
<gene>
    <name evidence="2" type="primary">LOC101652290</name>
</gene>
<accession>A0AC55CJD7</accession>
<protein>
    <submittedName>
        <fullName evidence="2">U6 snRNA-associated Sm-like protein LSm3</fullName>
    </submittedName>
</protein>
<reference evidence="2" key="1">
    <citation type="submission" date="2025-08" db="UniProtKB">
        <authorList>
            <consortium name="RefSeq"/>
        </authorList>
    </citation>
    <scope>IDENTIFICATION</scope>
</reference>